<dbReference type="PANTHER" id="PTHR22826">
    <property type="entry name" value="RHO GUANINE EXCHANGE FACTOR-RELATED"/>
    <property type="match status" value="1"/>
</dbReference>
<proteinExistence type="predicted"/>
<gene>
    <name evidence="3" type="ORF">TPAB3V08_LOCUS8815</name>
</gene>
<reference evidence="3" key="1">
    <citation type="submission" date="2021-03" db="EMBL/GenBank/DDBJ databases">
        <authorList>
            <person name="Tran Van P."/>
        </authorList>
    </citation>
    <scope>NUCLEOTIDE SEQUENCE</scope>
</reference>
<protein>
    <recommendedName>
        <fullName evidence="2">CRAL-TRIO domain-containing protein</fullName>
    </recommendedName>
</protein>
<dbReference type="InterPro" id="IPR051336">
    <property type="entry name" value="RhoGEF_Guanine_NuclExch_SF"/>
</dbReference>
<dbReference type="SUPFAM" id="SSF52087">
    <property type="entry name" value="CRAL/TRIO domain"/>
    <property type="match status" value="1"/>
</dbReference>
<evidence type="ECO:0000256" key="1">
    <source>
        <dbReference type="ARBA" id="ARBA00022658"/>
    </source>
</evidence>
<dbReference type="EMBL" id="CAJPIN010017547">
    <property type="protein sequence ID" value="CAG2061862.1"/>
    <property type="molecule type" value="Genomic_DNA"/>
</dbReference>
<dbReference type="Gene3D" id="3.40.525.10">
    <property type="entry name" value="CRAL-TRIO lipid binding domain"/>
    <property type="match status" value="1"/>
</dbReference>
<feature type="non-terminal residue" evidence="3">
    <location>
        <position position="1"/>
    </location>
</feature>
<sequence>VLQFQDFFPGLINVAYVLRPASFLQKALSEVSSKIFKDEFKFRVVVCNYLEELHEHIDTSQLTADLGGDLPYCHEDWLKHRVVSEPW</sequence>
<dbReference type="InterPro" id="IPR001251">
    <property type="entry name" value="CRAL-TRIO_dom"/>
</dbReference>
<dbReference type="Proteomes" id="UP001153148">
    <property type="component" value="Unassembled WGS sequence"/>
</dbReference>
<dbReference type="Pfam" id="PF13716">
    <property type="entry name" value="CRAL_TRIO_2"/>
    <property type="match status" value="1"/>
</dbReference>
<dbReference type="PROSITE" id="PS50191">
    <property type="entry name" value="CRAL_TRIO"/>
    <property type="match status" value="1"/>
</dbReference>
<evidence type="ECO:0000313" key="3">
    <source>
        <dbReference type="EMBL" id="CAG2061862.1"/>
    </source>
</evidence>
<keyword evidence="4" id="KW-1185">Reference proteome</keyword>
<evidence type="ECO:0000313" key="4">
    <source>
        <dbReference type="Proteomes" id="UP001153148"/>
    </source>
</evidence>
<evidence type="ECO:0000259" key="2">
    <source>
        <dbReference type="PROSITE" id="PS50191"/>
    </source>
</evidence>
<accession>A0ABN7P1Q9</accession>
<dbReference type="PANTHER" id="PTHR22826:SF211">
    <property type="entry name" value="LD43457P"/>
    <property type="match status" value="1"/>
</dbReference>
<dbReference type="InterPro" id="IPR036865">
    <property type="entry name" value="CRAL-TRIO_dom_sf"/>
</dbReference>
<keyword evidence="1" id="KW-0344">Guanine-nucleotide releasing factor</keyword>
<comment type="caution">
    <text evidence="3">The sequence shown here is derived from an EMBL/GenBank/DDBJ whole genome shotgun (WGS) entry which is preliminary data.</text>
</comment>
<name>A0ABN7P1Q9_TIMPD</name>
<organism evidence="3 4">
    <name type="scientific">Timema podura</name>
    <name type="common">Walking stick</name>
    <dbReference type="NCBI Taxonomy" id="61482"/>
    <lineage>
        <taxon>Eukaryota</taxon>
        <taxon>Metazoa</taxon>
        <taxon>Ecdysozoa</taxon>
        <taxon>Arthropoda</taxon>
        <taxon>Hexapoda</taxon>
        <taxon>Insecta</taxon>
        <taxon>Pterygota</taxon>
        <taxon>Neoptera</taxon>
        <taxon>Polyneoptera</taxon>
        <taxon>Phasmatodea</taxon>
        <taxon>Timematodea</taxon>
        <taxon>Timematoidea</taxon>
        <taxon>Timematidae</taxon>
        <taxon>Timema</taxon>
    </lineage>
</organism>
<feature type="domain" description="CRAL-TRIO" evidence="2">
    <location>
        <begin position="1"/>
        <end position="74"/>
    </location>
</feature>